<feature type="transmembrane region" description="Helical" evidence="7">
    <location>
        <begin position="510"/>
        <end position="532"/>
    </location>
</feature>
<dbReference type="Gene3D" id="1.20.1250.20">
    <property type="entry name" value="MFS general substrate transporter like domains"/>
    <property type="match status" value="2"/>
</dbReference>
<feature type="transmembrane region" description="Helical" evidence="7">
    <location>
        <begin position="784"/>
        <end position="807"/>
    </location>
</feature>
<keyword evidence="4 7" id="KW-1133">Transmembrane helix</keyword>
<dbReference type="OrthoDB" id="515887at2759"/>
<feature type="transmembrane region" description="Helical" evidence="7">
    <location>
        <begin position="856"/>
        <end position="877"/>
    </location>
</feature>
<comment type="caution">
    <text evidence="9">The sequence shown here is derived from an EMBL/GenBank/DDBJ whole genome shotgun (WGS) entry which is preliminary data.</text>
</comment>
<dbReference type="EMBL" id="JAEPRC010000168">
    <property type="protein sequence ID" value="KAG2205732.1"/>
    <property type="molecule type" value="Genomic_DNA"/>
</dbReference>
<feature type="transmembrane region" description="Helical" evidence="7">
    <location>
        <begin position="479"/>
        <end position="498"/>
    </location>
</feature>
<evidence type="ECO:0000259" key="8">
    <source>
        <dbReference type="PROSITE" id="PS50850"/>
    </source>
</evidence>
<comment type="similarity">
    <text evidence="2">Belongs to the major facilitator superfamily. MFSD6 family.</text>
</comment>
<evidence type="ECO:0000256" key="3">
    <source>
        <dbReference type="ARBA" id="ARBA00022692"/>
    </source>
</evidence>
<feature type="compositionally biased region" description="Polar residues" evidence="6">
    <location>
        <begin position="78"/>
        <end position="99"/>
    </location>
</feature>
<organism evidence="9 10">
    <name type="scientific">Mucor plumbeus</name>
    <dbReference type="NCBI Taxonomy" id="97098"/>
    <lineage>
        <taxon>Eukaryota</taxon>
        <taxon>Fungi</taxon>
        <taxon>Fungi incertae sedis</taxon>
        <taxon>Mucoromycota</taxon>
        <taxon>Mucoromycotina</taxon>
        <taxon>Mucoromycetes</taxon>
        <taxon>Mucorales</taxon>
        <taxon>Mucorineae</taxon>
        <taxon>Mucoraceae</taxon>
        <taxon>Mucor</taxon>
    </lineage>
</organism>
<feature type="domain" description="Major facilitator superfamily (MFS) profile" evidence="8">
    <location>
        <begin position="723"/>
        <end position="909"/>
    </location>
</feature>
<dbReference type="GO" id="GO:0016020">
    <property type="term" value="C:membrane"/>
    <property type="evidence" value="ECO:0007669"/>
    <property type="project" value="UniProtKB-SubCell"/>
</dbReference>
<dbReference type="Proteomes" id="UP000650833">
    <property type="component" value="Unassembled WGS sequence"/>
</dbReference>
<dbReference type="InterPro" id="IPR020846">
    <property type="entry name" value="MFS_dom"/>
</dbReference>
<dbReference type="InterPro" id="IPR036259">
    <property type="entry name" value="MFS_trans_sf"/>
</dbReference>
<comment type="subcellular location">
    <subcellularLocation>
        <location evidence="1">Membrane</location>
        <topology evidence="1">Multi-pass membrane protein</topology>
    </subcellularLocation>
</comment>
<evidence type="ECO:0000256" key="7">
    <source>
        <dbReference type="SAM" id="Phobius"/>
    </source>
</evidence>
<name>A0A8H7V504_9FUNG</name>
<dbReference type="InterPro" id="IPR024989">
    <property type="entry name" value="MFS_assoc_dom"/>
</dbReference>
<dbReference type="Pfam" id="PF12832">
    <property type="entry name" value="MFS_1_like"/>
    <property type="match status" value="1"/>
</dbReference>
<evidence type="ECO:0000256" key="4">
    <source>
        <dbReference type="ARBA" id="ARBA00022989"/>
    </source>
</evidence>
<keyword evidence="10" id="KW-1185">Reference proteome</keyword>
<dbReference type="GO" id="GO:0022857">
    <property type="term" value="F:transmembrane transporter activity"/>
    <property type="evidence" value="ECO:0007669"/>
    <property type="project" value="InterPro"/>
</dbReference>
<evidence type="ECO:0000256" key="6">
    <source>
        <dbReference type="SAM" id="MobiDB-lite"/>
    </source>
</evidence>
<dbReference type="PANTHER" id="PTHR16172">
    <property type="entry name" value="MAJOR FACILITATOR SUPERFAMILY DOMAIN-CONTAINING PROTEIN 6-LIKE"/>
    <property type="match status" value="1"/>
</dbReference>
<gene>
    <name evidence="9" type="ORF">INT46_009565</name>
</gene>
<evidence type="ECO:0000256" key="5">
    <source>
        <dbReference type="ARBA" id="ARBA00023136"/>
    </source>
</evidence>
<reference evidence="9" key="1">
    <citation type="submission" date="2020-12" db="EMBL/GenBank/DDBJ databases">
        <title>Metabolic potential, ecology and presence of endohyphal bacteria is reflected in genomic diversity of Mucoromycotina.</title>
        <authorList>
            <person name="Muszewska A."/>
            <person name="Okrasinska A."/>
            <person name="Steczkiewicz K."/>
            <person name="Drgas O."/>
            <person name="Orlowska M."/>
            <person name="Perlinska-Lenart U."/>
            <person name="Aleksandrzak-Piekarczyk T."/>
            <person name="Szatraj K."/>
            <person name="Zielenkiewicz U."/>
            <person name="Pilsyk S."/>
            <person name="Malc E."/>
            <person name="Mieczkowski P."/>
            <person name="Kruszewska J.S."/>
            <person name="Biernat P."/>
            <person name="Pawlowska J."/>
        </authorList>
    </citation>
    <scope>NUCLEOTIDE SEQUENCE</scope>
    <source>
        <strain evidence="9">CBS 226.32</strain>
    </source>
</reference>
<dbReference type="SUPFAM" id="SSF103473">
    <property type="entry name" value="MFS general substrate transporter"/>
    <property type="match status" value="2"/>
</dbReference>
<feature type="transmembrane region" description="Helical" evidence="7">
    <location>
        <begin position="450"/>
        <end position="467"/>
    </location>
</feature>
<dbReference type="PANTHER" id="PTHR16172:SF41">
    <property type="entry name" value="MAJOR FACILITATOR SUPERFAMILY DOMAIN-CONTAINING PROTEIN 6-LIKE"/>
    <property type="match status" value="1"/>
</dbReference>
<dbReference type="PROSITE" id="PS50850">
    <property type="entry name" value="MFS"/>
    <property type="match status" value="1"/>
</dbReference>
<evidence type="ECO:0000256" key="2">
    <source>
        <dbReference type="ARBA" id="ARBA00005241"/>
    </source>
</evidence>
<feature type="region of interest" description="Disordered" evidence="6">
    <location>
        <begin position="78"/>
        <end position="111"/>
    </location>
</feature>
<protein>
    <recommendedName>
        <fullName evidence="8">Major facilitator superfamily (MFS) profile domain-containing protein</fullName>
    </recommendedName>
</protein>
<feature type="transmembrane region" description="Helical" evidence="7">
    <location>
        <begin position="724"/>
        <end position="747"/>
    </location>
</feature>
<evidence type="ECO:0000313" key="10">
    <source>
        <dbReference type="Proteomes" id="UP000650833"/>
    </source>
</evidence>
<feature type="transmembrane region" description="Helical" evidence="7">
    <location>
        <begin position="883"/>
        <end position="903"/>
    </location>
</feature>
<accession>A0A8H7V504</accession>
<proteinExistence type="inferred from homology"/>
<evidence type="ECO:0000256" key="1">
    <source>
        <dbReference type="ARBA" id="ARBA00004141"/>
    </source>
</evidence>
<keyword evidence="5 7" id="KW-0472">Membrane</keyword>
<evidence type="ECO:0000313" key="9">
    <source>
        <dbReference type="EMBL" id="KAG2205732.1"/>
    </source>
</evidence>
<keyword evidence="3 7" id="KW-0812">Transmembrane</keyword>
<dbReference type="InterPro" id="IPR051717">
    <property type="entry name" value="MFS_MFSD6"/>
</dbReference>
<sequence>MATDIKYQKPDSIECSKNYKTPISTIYEKPNAYDEEPPKVITASRHGSRSSRMTVDSFASRYFQRNNNVATTCQSPVLSSASTNSTTTDLETYSPNTPIESPPLSPKKTTKKVYTSQITSSILSQSTSTTQTTIAAHQDELLKDTPTYVLPSSPANSITGIDTHTITVDTLANNKSNKNATNIVAAAAALLSNDSGIVSSFFLQQTKNRTMKPTSNSKTKNNVIVYNFKKASILKPNQHHIYLHIDHEDEQDSEEVMVYRKVQPYSSWGLQSMLYSNRNDGQGIKVAEARRGAFQRNISIESADYQDSLIEDITQSYIPTIKSVATNTVYCQDLVKRSQSNILFEYETWFHGSRMRWKRPSLLSHDFTCEIKLTQQEKKKQFQQELLLQKTNLKKKKKTNLMSTKDDGFIDSDSDNDEDDHDNHSHKTCRRWKLIAEFHSHKLNYLSKSMAIFALLSAAPPYLPLYYHDVLNFSSDQIGFVLAIAPFIQSIACPLWTYIVDKRPTLHGPIMAITSFLGGSAVIGIMVIGHSVSSQVVVPKTLSIFSMQLSNAALVTVTSREQRLWGSVSAGVTILLVGQLLSMTVNEQDVQYILVPETSHEPSLEHVLSHHTATGRKLVPVTTDTSEKLLNTRVPVNTYNSISSDNNNNNSNSHYVDLFKTNSIASAHTIREEADETLDAIGHLDLGLSISRIASIDQSMAAGLQDISTEGIPTAKNVIKSVRVFSFLIATLLFGFVMSVIVNFLFLFLSRDLHMPANWIGWTGPTTGITELLCFCFSKQLTEIFGVTNMILIAHVATIVRCLMYTILVPDSFITNVSALLLQTLHGVGFGIFWATAVSEMDGFFPPEQRSVAQGILGALHFGLGTGLGALAGGYMYEYLGAVVMFRVVAAVATFNMALFYIGRLNRFQ</sequence>
<feature type="transmembrane region" description="Helical" evidence="7">
    <location>
        <begin position="813"/>
        <end position="835"/>
    </location>
</feature>
<dbReference type="AlphaFoldDB" id="A0A8H7V504"/>